<dbReference type="SUPFAM" id="SSF53448">
    <property type="entry name" value="Nucleotide-diphospho-sugar transferases"/>
    <property type="match status" value="1"/>
</dbReference>
<evidence type="ECO:0000313" key="2">
    <source>
        <dbReference type="EMBL" id="WOF22638.1"/>
    </source>
</evidence>
<protein>
    <submittedName>
        <fullName evidence="2">Glycosyltransferase family 2 protein</fullName>
    </submittedName>
</protein>
<name>A0AA97FH92_9MICO</name>
<dbReference type="InterPro" id="IPR050834">
    <property type="entry name" value="Glycosyltransf_2"/>
</dbReference>
<dbReference type="EMBL" id="CP118157">
    <property type="protein sequence ID" value="WOF22638.1"/>
    <property type="molecule type" value="Genomic_DNA"/>
</dbReference>
<reference evidence="2 3" key="1">
    <citation type="submission" date="2023-02" db="EMBL/GenBank/DDBJ databases">
        <title>Microbacterium betulae sp. nov., isolated from birch wood.</title>
        <authorList>
            <person name="Pasciak M."/>
            <person name="Pawlik K.J."/>
            <person name="Martynowski D."/>
            <person name="Laczmanski L."/>
            <person name="Ciekot J."/>
            <person name="Szponar B."/>
            <person name="Wojcik-Fatla A."/>
            <person name="Mackiewicz B."/>
            <person name="Farian E."/>
            <person name="Cholewa G."/>
            <person name="Cholewa A."/>
            <person name="Dutkiewicz J."/>
        </authorList>
    </citation>
    <scope>NUCLEOTIDE SEQUENCE [LARGE SCALE GENOMIC DNA]</scope>
    <source>
        <strain evidence="2 3">AB</strain>
    </source>
</reference>
<keyword evidence="3" id="KW-1185">Reference proteome</keyword>
<feature type="domain" description="Glycosyltransferase 2-like" evidence="1">
    <location>
        <begin position="6"/>
        <end position="132"/>
    </location>
</feature>
<sequence length="301" mass="32425">MTPLVTVVVATRDRPQLLRRAVRSILAQDVAGRIEIVLVFDGSPVDPLADLGPGRHAVRPMANTRAPGLAGARNTGVLAASAPLVAFCDDDDEWLPGKLAAQLPLLDDPGVVLAATGIRIRSSGGEHDRLPPASVGLGDLLRSRITELHPSSFLLRTADLRGRLGLVDEDLPASYGEDYDLLLRAAGLGRVAAVAEPLTIVHWDRTSYFSERWRGIVDGLGYLLDKHPEFARSTRGRARIEGQIAFAHGALGAFRSARHWAGRSLRDDLRQPRAYLALCVGLRLVSGERVVAALNARGRGM</sequence>
<dbReference type="InterPro" id="IPR001173">
    <property type="entry name" value="Glyco_trans_2-like"/>
</dbReference>
<evidence type="ECO:0000259" key="1">
    <source>
        <dbReference type="Pfam" id="PF00535"/>
    </source>
</evidence>
<proteinExistence type="predicted"/>
<organism evidence="2 3">
    <name type="scientific">Microbacterium betulae</name>
    <dbReference type="NCBI Taxonomy" id="2981139"/>
    <lineage>
        <taxon>Bacteria</taxon>
        <taxon>Bacillati</taxon>
        <taxon>Actinomycetota</taxon>
        <taxon>Actinomycetes</taxon>
        <taxon>Micrococcales</taxon>
        <taxon>Microbacteriaceae</taxon>
        <taxon>Microbacterium</taxon>
    </lineage>
</organism>
<dbReference type="KEGG" id="mbet:N8K70_14765"/>
<dbReference type="Proteomes" id="UP001305498">
    <property type="component" value="Chromosome"/>
</dbReference>
<evidence type="ECO:0000313" key="3">
    <source>
        <dbReference type="Proteomes" id="UP001305498"/>
    </source>
</evidence>
<dbReference type="Pfam" id="PF00535">
    <property type="entry name" value="Glycos_transf_2"/>
    <property type="match status" value="1"/>
</dbReference>
<dbReference type="AlphaFoldDB" id="A0AA97FH92"/>
<gene>
    <name evidence="2" type="ORF">N8K70_14765</name>
</gene>
<dbReference type="PANTHER" id="PTHR43685">
    <property type="entry name" value="GLYCOSYLTRANSFERASE"/>
    <property type="match status" value="1"/>
</dbReference>
<dbReference type="CDD" id="cd00761">
    <property type="entry name" value="Glyco_tranf_GTA_type"/>
    <property type="match status" value="1"/>
</dbReference>
<accession>A0AA97FH92</accession>
<dbReference type="InterPro" id="IPR029044">
    <property type="entry name" value="Nucleotide-diphossugar_trans"/>
</dbReference>
<dbReference type="RefSeq" id="WP_317139109.1">
    <property type="nucleotide sequence ID" value="NZ_CP118157.1"/>
</dbReference>
<dbReference type="PANTHER" id="PTHR43685:SF2">
    <property type="entry name" value="GLYCOSYLTRANSFERASE 2-LIKE DOMAIN-CONTAINING PROTEIN"/>
    <property type="match status" value="1"/>
</dbReference>
<dbReference type="Gene3D" id="3.90.550.10">
    <property type="entry name" value="Spore Coat Polysaccharide Biosynthesis Protein SpsA, Chain A"/>
    <property type="match status" value="1"/>
</dbReference>